<sequence>MQQGYDLWVAENEHTDWQKVEPVYVPESMTEQAQA</sequence>
<proteinExistence type="predicted"/>
<gene>
    <name evidence="1" type="ORF">KL86DPRO_20291</name>
</gene>
<accession>A0A212JXS9</accession>
<name>A0A212JXS9_9DELT</name>
<dbReference type="EMBL" id="FLUQ01000002">
    <property type="protein sequence ID" value="SBW04290.1"/>
    <property type="molecule type" value="Genomic_DNA"/>
</dbReference>
<organism evidence="1">
    <name type="scientific">uncultured delta proteobacterium</name>
    <dbReference type="NCBI Taxonomy" id="34034"/>
    <lineage>
        <taxon>Bacteria</taxon>
        <taxon>Deltaproteobacteria</taxon>
        <taxon>environmental samples</taxon>
    </lineage>
</organism>
<reference evidence="1" key="1">
    <citation type="submission" date="2016-04" db="EMBL/GenBank/DDBJ databases">
        <authorList>
            <person name="Evans L.H."/>
            <person name="Alamgir A."/>
            <person name="Owens N."/>
            <person name="Weber N.D."/>
            <person name="Virtaneva K."/>
            <person name="Barbian K."/>
            <person name="Babar A."/>
            <person name="Rosenke K."/>
        </authorList>
    </citation>
    <scope>NUCLEOTIDE SEQUENCE</scope>
    <source>
        <strain evidence="1">86</strain>
    </source>
</reference>
<protein>
    <submittedName>
        <fullName evidence="1">Uncharacterized protein</fullName>
    </submittedName>
</protein>
<dbReference type="AlphaFoldDB" id="A0A212JXS9"/>
<evidence type="ECO:0000313" key="1">
    <source>
        <dbReference type="EMBL" id="SBW04290.1"/>
    </source>
</evidence>